<dbReference type="FunFam" id="3.40.30.10:FF:000245">
    <property type="entry name" value="Thioredoxin"/>
    <property type="match status" value="1"/>
</dbReference>
<keyword evidence="3 6" id="KW-0676">Redox-active center</keyword>
<evidence type="ECO:0000256" key="3">
    <source>
        <dbReference type="ARBA" id="ARBA00023284"/>
    </source>
</evidence>
<evidence type="ECO:0000256" key="2">
    <source>
        <dbReference type="ARBA" id="ARBA00023157"/>
    </source>
</evidence>
<proteinExistence type="inferred from homology"/>
<protein>
    <recommendedName>
        <fullName evidence="4">Thioredoxin</fullName>
    </recommendedName>
</protein>
<feature type="active site" description="Nucleophile" evidence="5">
    <location>
        <position position="38"/>
    </location>
</feature>
<reference evidence="8 9" key="1">
    <citation type="submission" date="2020-06" db="EMBL/GenBank/DDBJ databases">
        <authorList>
            <consortium name="Wellcome Sanger Institute Data Sharing"/>
        </authorList>
    </citation>
    <scope>NUCLEOTIDE SEQUENCE [LARGE SCALE GENOMIC DNA]</scope>
</reference>
<dbReference type="Ensembl" id="ENSDCDT00010046386.1">
    <property type="protein sequence ID" value="ENSDCDP00010036887.1"/>
    <property type="gene ID" value="ENSDCDG00010024034.1"/>
</dbReference>
<evidence type="ECO:0000256" key="6">
    <source>
        <dbReference type="PIRSR" id="PIRSR000077-4"/>
    </source>
</evidence>
<feature type="site" description="Contributes to redox potential value" evidence="5">
    <location>
        <position position="39"/>
    </location>
</feature>
<dbReference type="InterPro" id="IPR017937">
    <property type="entry name" value="Thioredoxin_CS"/>
</dbReference>
<sequence length="108" mass="12186">LTFAWKMPGSRYKSDSFHKALQDAGNKLVVVDFTASWCGPCRMIAPKLSEDIKDVVFLKVDVDDAQDVSAECEIRSMPTFQFYKNGKKIDEFSGANEESLVKKIHAHK</sequence>
<dbReference type="InterPro" id="IPR005746">
    <property type="entry name" value="Thioredoxin"/>
</dbReference>
<feature type="domain" description="Thioredoxin" evidence="7">
    <location>
        <begin position="1"/>
        <end position="108"/>
    </location>
</feature>
<keyword evidence="9" id="KW-1185">Reference proteome</keyword>
<feature type="disulfide bond" description="Redox-active" evidence="6">
    <location>
        <begin position="38"/>
        <end position="41"/>
    </location>
</feature>
<dbReference type="InterPro" id="IPR013766">
    <property type="entry name" value="Thioredoxin_domain"/>
</dbReference>
<evidence type="ECO:0000259" key="7">
    <source>
        <dbReference type="PROSITE" id="PS51352"/>
    </source>
</evidence>
<dbReference type="InterPro" id="IPR036249">
    <property type="entry name" value="Thioredoxin-like_sf"/>
</dbReference>
<evidence type="ECO:0000313" key="8">
    <source>
        <dbReference type="Ensembl" id="ENSDCDP00010036887.1"/>
    </source>
</evidence>
<dbReference type="AlphaFoldDB" id="A0AAY4CUF9"/>
<feature type="site" description="Deprotonates C-terminal active site Cys" evidence="5">
    <location>
        <position position="32"/>
    </location>
</feature>
<reference evidence="8" key="2">
    <citation type="submission" date="2025-08" db="UniProtKB">
        <authorList>
            <consortium name="Ensembl"/>
        </authorList>
    </citation>
    <scope>IDENTIFICATION</scope>
</reference>
<dbReference type="GO" id="GO:0015035">
    <property type="term" value="F:protein-disulfide reductase activity"/>
    <property type="evidence" value="ECO:0007669"/>
    <property type="project" value="InterPro"/>
</dbReference>
<evidence type="ECO:0000256" key="5">
    <source>
        <dbReference type="PIRSR" id="PIRSR000077-1"/>
    </source>
</evidence>
<dbReference type="PRINTS" id="PR00421">
    <property type="entry name" value="THIOREDOXIN"/>
</dbReference>
<dbReference type="PROSITE" id="PS51352">
    <property type="entry name" value="THIOREDOXIN_2"/>
    <property type="match status" value="1"/>
</dbReference>
<reference evidence="8" key="3">
    <citation type="submission" date="2025-09" db="UniProtKB">
        <authorList>
            <consortium name="Ensembl"/>
        </authorList>
    </citation>
    <scope>IDENTIFICATION</scope>
</reference>
<feature type="active site" description="Nucleophile" evidence="5">
    <location>
        <position position="41"/>
    </location>
</feature>
<feature type="site" description="Contributes to redox potential value" evidence="5">
    <location>
        <position position="40"/>
    </location>
</feature>
<evidence type="ECO:0000256" key="4">
    <source>
        <dbReference type="PIRNR" id="PIRNR000077"/>
    </source>
</evidence>
<dbReference type="SUPFAM" id="SSF52833">
    <property type="entry name" value="Thioredoxin-like"/>
    <property type="match status" value="1"/>
</dbReference>
<dbReference type="GeneTree" id="ENSGT00940000154259"/>
<comment type="similarity">
    <text evidence="4">Belongs to the thioredoxin family.</text>
</comment>
<evidence type="ECO:0000313" key="9">
    <source>
        <dbReference type="Proteomes" id="UP000694580"/>
    </source>
</evidence>
<name>A0AAY4CUF9_9TELE</name>
<dbReference type="Pfam" id="PF00085">
    <property type="entry name" value="Thioredoxin"/>
    <property type="match status" value="1"/>
</dbReference>
<keyword evidence="2 6" id="KW-1015">Disulfide bond</keyword>
<gene>
    <name evidence="8" type="primary">TXN</name>
</gene>
<keyword evidence="1" id="KW-0702">S-nitrosylation</keyword>
<dbReference type="Proteomes" id="UP000694580">
    <property type="component" value="Chromosome 1"/>
</dbReference>
<evidence type="ECO:0000256" key="1">
    <source>
        <dbReference type="ARBA" id="ARBA00022799"/>
    </source>
</evidence>
<accession>A0AAY4CUF9</accession>
<dbReference type="PROSITE" id="PS00194">
    <property type="entry name" value="THIOREDOXIN_1"/>
    <property type="match status" value="1"/>
</dbReference>
<dbReference type="Gene3D" id="3.40.30.10">
    <property type="entry name" value="Glutaredoxin"/>
    <property type="match status" value="1"/>
</dbReference>
<organism evidence="8 9">
    <name type="scientific">Denticeps clupeoides</name>
    <name type="common">denticle herring</name>
    <dbReference type="NCBI Taxonomy" id="299321"/>
    <lineage>
        <taxon>Eukaryota</taxon>
        <taxon>Metazoa</taxon>
        <taxon>Chordata</taxon>
        <taxon>Craniata</taxon>
        <taxon>Vertebrata</taxon>
        <taxon>Euteleostomi</taxon>
        <taxon>Actinopterygii</taxon>
        <taxon>Neopterygii</taxon>
        <taxon>Teleostei</taxon>
        <taxon>Clupei</taxon>
        <taxon>Clupeiformes</taxon>
        <taxon>Denticipitoidei</taxon>
        <taxon>Denticipitidae</taxon>
        <taxon>Denticeps</taxon>
    </lineage>
</organism>
<dbReference type="PIRSF" id="PIRSF000077">
    <property type="entry name" value="Thioredoxin"/>
    <property type="match status" value="1"/>
</dbReference>
<dbReference type="CDD" id="cd02947">
    <property type="entry name" value="TRX_family"/>
    <property type="match status" value="1"/>
</dbReference>
<dbReference type="PANTHER" id="PTHR46115">
    <property type="entry name" value="THIOREDOXIN-LIKE PROTEIN 1"/>
    <property type="match status" value="1"/>
</dbReference>